<gene>
    <name evidence="1" type="ORF">EYF80_029925</name>
</gene>
<evidence type="ECO:0000313" key="2">
    <source>
        <dbReference type="Proteomes" id="UP000314294"/>
    </source>
</evidence>
<accession>A0A4Z2H266</accession>
<protein>
    <submittedName>
        <fullName evidence="1">Uncharacterized protein</fullName>
    </submittedName>
</protein>
<name>A0A4Z2H266_9TELE</name>
<sequence length="176" mass="19243">MAGSLCEAWPCGAPHRLPEVLTEPCGATAGRSDRGRSTRQEGWCVPTLQGAGVLLGEADVFLVQPLKRLMLSDLHTCAHVAVPVYEEGERTRQKSQSSLRPGVWCLLHTLSTSAVRHRLKLHKIGSSSVTGKRIGEELTLARAQSSVCLTRQKRLEWQSSKLAPFGTKHELILLTA</sequence>
<dbReference type="Proteomes" id="UP000314294">
    <property type="component" value="Unassembled WGS sequence"/>
</dbReference>
<comment type="caution">
    <text evidence="1">The sequence shown here is derived from an EMBL/GenBank/DDBJ whole genome shotgun (WGS) entry which is preliminary data.</text>
</comment>
<evidence type="ECO:0000313" key="1">
    <source>
        <dbReference type="EMBL" id="TNN59876.1"/>
    </source>
</evidence>
<organism evidence="1 2">
    <name type="scientific">Liparis tanakae</name>
    <name type="common">Tanaka's snailfish</name>
    <dbReference type="NCBI Taxonomy" id="230148"/>
    <lineage>
        <taxon>Eukaryota</taxon>
        <taxon>Metazoa</taxon>
        <taxon>Chordata</taxon>
        <taxon>Craniata</taxon>
        <taxon>Vertebrata</taxon>
        <taxon>Euteleostomi</taxon>
        <taxon>Actinopterygii</taxon>
        <taxon>Neopterygii</taxon>
        <taxon>Teleostei</taxon>
        <taxon>Neoteleostei</taxon>
        <taxon>Acanthomorphata</taxon>
        <taxon>Eupercaria</taxon>
        <taxon>Perciformes</taxon>
        <taxon>Cottioidei</taxon>
        <taxon>Cottales</taxon>
        <taxon>Liparidae</taxon>
        <taxon>Liparis</taxon>
    </lineage>
</organism>
<keyword evidence="2" id="KW-1185">Reference proteome</keyword>
<proteinExistence type="predicted"/>
<reference evidence="1 2" key="1">
    <citation type="submission" date="2019-03" db="EMBL/GenBank/DDBJ databases">
        <title>First draft genome of Liparis tanakae, snailfish: a comprehensive survey of snailfish specific genes.</title>
        <authorList>
            <person name="Kim W."/>
            <person name="Song I."/>
            <person name="Jeong J.-H."/>
            <person name="Kim D."/>
            <person name="Kim S."/>
            <person name="Ryu S."/>
            <person name="Song J.Y."/>
            <person name="Lee S.K."/>
        </authorList>
    </citation>
    <scope>NUCLEOTIDE SEQUENCE [LARGE SCALE GENOMIC DNA]</scope>
    <source>
        <tissue evidence="1">Muscle</tissue>
    </source>
</reference>
<dbReference type="AlphaFoldDB" id="A0A4Z2H266"/>
<dbReference type="EMBL" id="SRLO01000346">
    <property type="protein sequence ID" value="TNN59876.1"/>
    <property type="molecule type" value="Genomic_DNA"/>
</dbReference>